<feature type="domain" description="FAD-binding FR-type" evidence="6">
    <location>
        <begin position="486"/>
        <end position="602"/>
    </location>
</feature>
<dbReference type="Gene3D" id="3.40.50.80">
    <property type="entry name" value="Nucleotide-binding domain of ferredoxin-NADP reductase (FNR) module"/>
    <property type="match status" value="1"/>
</dbReference>
<feature type="domain" description="Flavodoxin-like" evidence="5">
    <location>
        <begin position="335"/>
        <end position="470"/>
    </location>
</feature>
<protein>
    <recommendedName>
        <fullName evidence="3">NADPH--hemoprotein reductase</fullName>
        <ecNumber evidence="3">1.6.2.4</ecNumber>
    </recommendedName>
</protein>
<dbReference type="InterPro" id="IPR001433">
    <property type="entry name" value="OxRdtase_FAD/NAD-bd"/>
</dbReference>
<keyword evidence="4" id="KW-0812">Transmembrane</keyword>
<gene>
    <name evidence="7" type="ORF">Q8A70_23660</name>
</gene>
<name>A0ABU0YUP3_9PROT</name>
<evidence type="ECO:0000259" key="6">
    <source>
        <dbReference type="PROSITE" id="PS51384"/>
    </source>
</evidence>
<reference evidence="8" key="1">
    <citation type="submission" date="2023-08" db="EMBL/GenBank/DDBJ databases">
        <title>Rhodospirillaceae gen. nov., a novel taxon isolated from the Yangtze River Yuezi River estuary sludge.</title>
        <authorList>
            <person name="Ruan L."/>
        </authorList>
    </citation>
    <scope>NUCLEOTIDE SEQUENCE [LARGE SCALE GENOMIC DNA]</scope>
    <source>
        <strain evidence="8">R-7</strain>
    </source>
</reference>
<feature type="transmembrane region" description="Helical" evidence="4">
    <location>
        <begin position="123"/>
        <end position="148"/>
    </location>
</feature>
<dbReference type="InterPro" id="IPR039261">
    <property type="entry name" value="FNR_nucleotide-bd"/>
</dbReference>
<comment type="caution">
    <text evidence="7">The sequence shown here is derived from an EMBL/GenBank/DDBJ whole genome shotgun (WGS) entry which is preliminary data.</text>
</comment>
<dbReference type="CDD" id="cd06201">
    <property type="entry name" value="SiR_like2"/>
    <property type="match status" value="1"/>
</dbReference>
<dbReference type="SUPFAM" id="SSF52343">
    <property type="entry name" value="Ferredoxin reductase-like, C-terminal NADP-linked domain"/>
    <property type="match status" value="1"/>
</dbReference>
<dbReference type="Pfam" id="PF03929">
    <property type="entry name" value="PepSY_TM"/>
    <property type="match status" value="1"/>
</dbReference>
<dbReference type="InterPro" id="IPR008254">
    <property type="entry name" value="Flavodoxin/NO_synth"/>
</dbReference>
<dbReference type="EC" id="1.6.2.4" evidence="3"/>
<evidence type="ECO:0000256" key="2">
    <source>
        <dbReference type="ARBA" id="ARBA00022643"/>
    </source>
</evidence>
<dbReference type="Gene3D" id="2.40.30.10">
    <property type="entry name" value="Translation factors"/>
    <property type="match status" value="1"/>
</dbReference>
<evidence type="ECO:0000259" key="5">
    <source>
        <dbReference type="PROSITE" id="PS50902"/>
    </source>
</evidence>
<dbReference type="PROSITE" id="PS51384">
    <property type="entry name" value="FAD_FR"/>
    <property type="match status" value="1"/>
</dbReference>
<keyword evidence="1" id="KW-0285">Flavoprotein</keyword>
<dbReference type="PANTHER" id="PTHR19384">
    <property type="entry name" value="NITRIC OXIDE SYNTHASE-RELATED"/>
    <property type="match status" value="1"/>
</dbReference>
<dbReference type="InterPro" id="IPR005625">
    <property type="entry name" value="PepSY-ass_TM"/>
</dbReference>
<dbReference type="InterPro" id="IPR001709">
    <property type="entry name" value="Flavoprot_Pyr_Nucl_cyt_Rdtase"/>
</dbReference>
<keyword evidence="4" id="KW-0472">Membrane</keyword>
<keyword evidence="8" id="KW-1185">Reference proteome</keyword>
<accession>A0ABU0YUP3</accession>
<dbReference type="SUPFAM" id="SSF52218">
    <property type="entry name" value="Flavoproteins"/>
    <property type="match status" value="1"/>
</dbReference>
<feature type="transmembrane region" description="Helical" evidence="4">
    <location>
        <begin position="289"/>
        <end position="315"/>
    </location>
</feature>
<evidence type="ECO:0000313" key="8">
    <source>
        <dbReference type="Proteomes" id="UP001230156"/>
    </source>
</evidence>
<dbReference type="PROSITE" id="PS50902">
    <property type="entry name" value="FLAVODOXIN_LIKE"/>
    <property type="match status" value="1"/>
</dbReference>
<dbReference type="InterPro" id="IPR017938">
    <property type="entry name" value="Riboflavin_synthase-like_b-brl"/>
</dbReference>
<keyword evidence="4" id="KW-1133">Transmembrane helix</keyword>
<dbReference type="RefSeq" id="WP_379960344.1">
    <property type="nucleotide sequence ID" value="NZ_JAUYVI010000007.1"/>
</dbReference>
<dbReference type="PANTHER" id="PTHR19384:SF17">
    <property type="entry name" value="NADPH--CYTOCHROME P450 REDUCTASE"/>
    <property type="match status" value="1"/>
</dbReference>
<dbReference type="Proteomes" id="UP001230156">
    <property type="component" value="Unassembled WGS sequence"/>
</dbReference>
<evidence type="ECO:0000256" key="3">
    <source>
        <dbReference type="ARBA" id="ARBA00023797"/>
    </source>
</evidence>
<dbReference type="InterPro" id="IPR017927">
    <property type="entry name" value="FAD-bd_FR_type"/>
</dbReference>
<dbReference type="Pfam" id="PF00175">
    <property type="entry name" value="NAD_binding_1"/>
    <property type="match status" value="1"/>
</dbReference>
<dbReference type="EMBL" id="JAUYVI010000007">
    <property type="protein sequence ID" value="MDQ7250706.1"/>
    <property type="molecule type" value="Genomic_DNA"/>
</dbReference>
<keyword evidence="2" id="KW-0288">FMN</keyword>
<evidence type="ECO:0000256" key="1">
    <source>
        <dbReference type="ARBA" id="ARBA00022630"/>
    </source>
</evidence>
<evidence type="ECO:0000256" key="4">
    <source>
        <dbReference type="SAM" id="Phobius"/>
    </source>
</evidence>
<proteinExistence type="predicted"/>
<dbReference type="PRINTS" id="PR00371">
    <property type="entry name" value="FPNCR"/>
</dbReference>
<sequence length="739" mass="78853">MLRRIHSLPGLIAAVVVSILALTGAVLAVNPALERAGSSIPPTGEVSVADLAQRVVAHFPGVERIVRKASGTIVVYYFDAEVPGAAVVDPRTGVQIAPFAPSAVTRWVTDLHRSFLMGDAGRAAAGTGAFAMLVLTVSGATMLATRLGGWRRLFGRVRGTGSQRLHAQFGRIAALALLLTALTGSYMSLTTFGIISDGMDAEPAFPSAVNGGAPMAVGDLGALRAIDVADLRELGFPYPGDLTDAYALTTAQGAGYIDPATGEMLSYLPNGFARRVYETIFMLHTGEGLWWLGLALGLAALTVPLMTATGVMIWWKRRQAMPRIKANARAATADTVILVGSEGNSTWGFAKALHDALTGAGHRVHTAPMNRLAGGYRNAERMLILTATYGDGAAPSSAKQFLARLQDVRAAQALPVAVLGFGDGRFPRFCQFAKDVEAALAAKGWPQLYPLHTIDRQSAQEFSRWSAEIGALIGVDLAIAHTPPPPRTVSLRLAERVDYGAEVQAPTAVLRFVLAQDRPAGFGRRLLGDRLPRFEAGDLVGILPPDNPVPRFYSLATSAHDGVLEICVRKHPGGLCSGFLHALKPGDRIDAFVRPNPEFRPAAGAAPVVLIGAGTGIGPLAGFIRRNGERRPMHLYFGARDPQSDFLYEAELTKWLADRRLTRLNTAFSRATDQAYVQDRIAADAEALRSLITHGAQIMVCGGRQMAQGLAKVLEEVLMPLGLDLVTLKAQGRYVEDVY</sequence>
<evidence type="ECO:0000313" key="7">
    <source>
        <dbReference type="EMBL" id="MDQ7250706.1"/>
    </source>
</evidence>
<organism evidence="7 8">
    <name type="scientific">Dongia sedimenti</name>
    <dbReference type="NCBI Taxonomy" id="3064282"/>
    <lineage>
        <taxon>Bacteria</taxon>
        <taxon>Pseudomonadati</taxon>
        <taxon>Pseudomonadota</taxon>
        <taxon>Alphaproteobacteria</taxon>
        <taxon>Rhodospirillales</taxon>
        <taxon>Dongiaceae</taxon>
        <taxon>Dongia</taxon>
    </lineage>
</organism>
<dbReference type="InterPro" id="IPR029039">
    <property type="entry name" value="Flavoprotein-like_sf"/>
</dbReference>
<dbReference type="SUPFAM" id="SSF63380">
    <property type="entry name" value="Riboflavin synthase domain-like"/>
    <property type="match status" value="1"/>
</dbReference>
<dbReference type="Gene3D" id="3.40.50.360">
    <property type="match status" value="1"/>
</dbReference>
<feature type="transmembrane region" description="Helical" evidence="4">
    <location>
        <begin position="169"/>
        <end position="189"/>
    </location>
</feature>
<dbReference type="Pfam" id="PF00258">
    <property type="entry name" value="Flavodoxin_1"/>
    <property type="match status" value="1"/>
</dbReference>